<dbReference type="Gene3D" id="3.30.70.20">
    <property type="match status" value="1"/>
</dbReference>
<protein>
    <submittedName>
        <fullName evidence="15">RnfABCDGE type electron transport complex subunit B</fullName>
    </submittedName>
</protein>
<comment type="caution">
    <text evidence="15">The sequence shown here is derived from an EMBL/GenBank/DDBJ whole genome shotgun (WGS) entry which is preliminary data.</text>
</comment>
<evidence type="ECO:0000313" key="16">
    <source>
        <dbReference type="Proteomes" id="UP001595886"/>
    </source>
</evidence>
<dbReference type="Pfam" id="PF04060">
    <property type="entry name" value="FeS"/>
    <property type="match status" value="1"/>
</dbReference>
<dbReference type="Pfam" id="PF14697">
    <property type="entry name" value="Fer4_21"/>
    <property type="match status" value="1"/>
</dbReference>
<evidence type="ECO:0000256" key="9">
    <source>
        <dbReference type="ARBA" id="ARBA00023004"/>
    </source>
</evidence>
<evidence type="ECO:0000256" key="3">
    <source>
        <dbReference type="ARBA" id="ARBA00022485"/>
    </source>
</evidence>
<dbReference type="PROSITE" id="PS51656">
    <property type="entry name" value="4FE4S"/>
    <property type="match status" value="1"/>
</dbReference>
<evidence type="ECO:0000256" key="12">
    <source>
        <dbReference type="SAM" id="MobiDB-lite"/>
    </source>
</evidence>
<dbReference type="Proteomes" id="UP001595886">
    <property type="component" value="Unassembled WGS sequence"/>
</dbReference>
<keyword evidence="6" id="KW-0677">Repeat</keyword>
<sequence length="248" mass="26065">MGTDRHAGLPDHLDALLPQTQCTRCGYPTCRAYAQAISDGAADIDRCPPGGAEGVAALAALLGRAAKPLNPDFGVEQPPLVAVIDEAVCIGCTKCIRACPVDAIVGAAKRMHTIIAAECTGCELCLPPCPVDCISLRPTAAQPLPRTEVLARAAHARRRYETRQTRLADSANRTSARDGRDPESALHDEERSGTDLAETPSAAVLPSMIPVPAPDRAEASTSPAPISRSAVLEAIARGRARKMSKEPH</sequence>
<keyword evidence="10" id="KW-0411">Iron-sulfur</keyword>
<name>A0ABV9QXP8_9GAMM</name>
<evidence type="ECO:0000256" key="8">
    <source>
        <dbReference type="ARBA" id="ARBA00022982"/>
    </source>
</evidence>
<evidence type="ECO:0000256" key="11">
    <source>
        <dbReference type="ARBA" id="ARBA00023136"/>
    </source>
</evidence>
<keyword evidence="1" id="KW-0813">Transport</keyword>
<dbReference type="InterPro" id="IPR017900">
    <property type="entry name" value="4Fe4S_Fe_S_CS"/>
</dbReference>
<accession>A0ABV9QXP8</accession>
<evidence type="ECO:0000256" key="7">
    <source>
        <dbReference type="ARBA" id="ARBA00022967"/>
    </source>
</evidence>
<dbReference type="InterPro" id="IPR007202">
    <property type="entry name" value="4Fe-4S_dom"/>
</dbReference>
<evidence type="ECO:0000313" key="15">
    <source>
        <dbReference type="EMBL" id="MFC4821199.1"/>
    </source>
</evidence>
<evidence type="ECO:0000256" key="1">
    <source>
        <dbReference type="ARBA" id="ARBA00022448"/>
    </source>
</evidence>
<keyword evidence="16" id="KW-1185">Reference proteome</keyword>
<reference evidence="16" key="1">
    <citation type="journal article" date="2019" name="Int. J. Syst. Evol. Microbiol.">
        <title>The Global Catalogue of Microorganisms (GCM) 10K type strain sequencing project: providing services to taxonomists for standard genome sequencing and annotation.</title>
        <authorList>
            <consortium name="The Broad Institute Genomics Platform"/>
            <consortium name="The Broad Institute Genome Sequencing Center for Infectious Disease"/>
            <person name="Wu L."/>
            <person name="Ma J."/>
        </authorList>
    </citation>
    <scope>NUCLEOTIDE SEQUENCE [LARGE SCALE GENOMIC DNA]</scope>
    <source>
        <strain evidence="16">CCUG 30340</strain>
    </source>
</reference>
<evidence type="ECO:0000256" key="6">
    <source>
        <dbReference type="ARBA" id="ARBA00022737"/>
    </source>
</evidence>
<keyword evidence="4" id="KW-0997">Cell inner membrane</keyword>
<keyword evidence="2" id="KW-1003">Cell membrane</keyword>
<keyword evidence="8" id="KW-0249">Electron transport</keyword>
<dbReference type="EMBL" id="JBHSHD010000010">
    <property type="protein sequence ID" value="MFC4821199.1"/>
    <property type="molecule type" value="Genomic_DNA"/>
</dbReference>
<dbReference type="InterPro" id="IPR050294">
    <property type="entry name" value="RnfB_subfamily"/>
</dbReference>
<dbReference type="InterPro" id="IPR010207">
    <property type="entry name" value="Elect_transpt_cplx_RnfB/RsxB"/>
</dbReference>
<keyword evidence="9" id="KW-0408">Iron</keyword>
<evidence type="ECO:0000259" key="14">
    <source>
        <dbReference type="PROSITE" id="PS51656"/>
    </source>
</evidence>
<dbReference type="InterPro" id="IPR017896">
    <property type="entry name" value="4Fe4S_Fe-S-bd"/>
</dbReference>
<dbReference type="PROSITE" id="PS51379">
    <property type="entry name" value="4FE4S_FER_2"/>
    <property type="match status" value="2"/>
</dbReference>
<keyword evidence="5" id="KW-0479">Metal-binding</keyword>
<evidence type="ECO:0000256" key="4">
    <source>
        <dbReference type="ARBA" id="ARBA00022519"/>
    </source>
</evidence>
<keyword evidence="7" id="KW-1278">Translocase</keyword>
<dbReference type="PANTHER" id="PTHR42859:SF3">
    <property type="entry name" value="ION-TRANSLOCATING OXIDOREDUCTASE COMPLEX SUBUNIT B"/>
    <property type="match status" value="1"/>
</dbReference>
<feature type="domain" description="4Fe-4S ferredoxin-type" evidence="13">
    <location>
        <begin position="110"/>
        <end position="139"/>
    </location>
</feature>
<gene>
    <name evidence="15" type="ORF">ACFO6Q_12755</name>
</gene>
<dbReference type="PANTHER" id="PTHR42859">
    <property type="entry name" value="OXIDOREDUCTASE"/>
    <property type="match status" value="1"/>
</dbReference>
<keyword evidence="11" id="KW-0472">Membrane</keyword>
<organism evidence="15 16">
    <name type="scientific">Dokdonella ginsengisoli</name>
    <dbReference type="NCBI Taxonomy" id="363846"/>
    <lineage>
        <taxon>Bacteria</taxon>
        <taxon>Pseudomonadati</taxon>
        <taxon>Pseudomonadota</taxon>
        <taxon>Gammaproteobacteria</taxon>
        <taxon>Lysobacterales</taxon>
        <taxon>Rhodanobacteraceae</taxon>
        <taxon>Dokdonella</taxon>
    </lineage>
</organism>
<feature type="region of interest" description="Disordered" evidence="12">
    <location>
        <begin position="157"/>
        <end position="231"/>
    </location>
</feature>
<dbReference type="Gene3D" id="1.10.15.40">
    <property type="entry name" value="Electron transport complex subunit B, putative Fe-S cluster"/>
    <property type="match status" value="1"/>
</dbReference>
<evidence type="ECO:0000259" key="13">
    <source>
        <dbReference type="PROSITE" id="PS51379"/>
    </source>
</evidence>
<dbReference type="NCBIfam" id="TIGR01944">
    <property type="entry name" value="rnfB"/>
    <property type="match status" value="1"/>
</dbReference>
<evidence type="ECO:0000256" key="2">
    <source>
        <dbReference type="ARBA" id="ARBA00022475"/>
    </source>
</evidence>
<feature type="domain" description="4Fe-4S ferredoxin-type" evidence="13">
    <location>
        <begin position="80"/>
        <end position="109"/>
    </location>
</feature>
<dbReference type="RefSeq" id="WP_380021484.1">
    <property type="nucleotide sequence ID" value="NZ_JBHSHD010000010.1"/>
</dbReference>
<proteinExistence type="predicted"/>
<keyword evidence="3" id="KW-0004">4Fe-4S</keyword>
<dbReference type="SUPFAM" id="SSF54862">
    <property type="entry name" value="4Fe-4S ferredoxins"/>
    <property type="match status" value="1"/>
</dbReference>
<dbReference type="PROSITE" id="PS00198">
    <property type="entry name" value="4FE4S_FER_1"/>
    <property type="match status" value="1"/>
</dbReference>
<evidence type="ECO:0000256" key="10">
    <source>
        <dbReference type="ARBA" id="ARBA00023014"/>
    </source>
</evidence>
<feature type="domain" description="4Fe-4S" evidence="14">
    <location>
        <begin position="5"/>
        <end position="64"/>
    </location>
</feature>
<evidence type="ECO:0000256" key="5">
    <source>
        <dbReference type="ARBA" id="ARBA00022723"/>
    </source>
</evidence>
<feature type="compositionally biased region" description="Basic and acidic residues" evidence="12">
    <location>
        <begin position="175"/>
        <end position="193"/>
    </location>
</feature>